<evidence type="ECO:0000313" key="3">
    <source>
        <dbReference type="Proteomes" id="UP000469292"/>
    </source>
</evidence>
<evidence type="ECO:0000256" key="1">
    <source>
        <dbReference type="SAM" id="MobiDB-lite"/>
    </source>
</evidence>
<reference evidence="2 3" key="1">
    <citation type="submission" date="2019-09" db="EMBL/GenBank/DDBJ databases">
        <title>Phylogenetic characterization of a novel taxon of the genus Bifidobacterium: Bifidobacterium choloepi sp. nov.</title>
        <authorList>
            <person name="Modesto M."/>
            <person name="Satti M."/>
        </authorList>
    </citation>
    <scope>NUCLEOTIDE SEQUENCE [LARGE SCALE GENOMIC DNA]</scope>
    <source>
        <strain evidence="2 3">BRDM6</strain>
    </source>
</reference>
<accession>A0A6I5N1K4</accession>
<dbReference type="AlphaFoldDB" id="A0A6I5N1K4"/>
<protein>
    <recommendedName>
        <fullName evidence="4">Riboflavin deaminase</fullName>
    </recommendedName>
</protein>
<feature type="compositionally biased region" description="Acidic residues" evidence="1">
    <location>
        <begin position="332"/>
        <end position="341"/>
    </location>
</feature>
<dbReference type="Proteomes" id="UP000469292">
    <property type="component" value="Unassembled WGS sequence"/>
</dbReference>
<evidence type="ECO:0000313" key="2">
    <source>
        <dbReference type="EMBL" id="NEG70497.1"/>
    </source>
</evidence>
<proteinExistence type="predicted"/>
<evidence type="ECO:0008006" key="4">
    <source>
        <dbReference type="Google" id="ProtNLM"/>
    </source>
</evidence>
<feature type="region of interest" description="Disordered" evidence="1">
    <location>
        <begin position="304"/>
        <end position="341"/>
    </location>
</feature>
<dbReference type="RefSeq" id="WP_163228103.1">
    <property type="nucleotide sequence ID" value="NZ_VYSG01000004.1"/>
</dbReference>
<sequence length="585" mass="62433">MTTTTKTRQFRLHLDSSGFLAELERLGRRFDGALANGAAGAATKRKKDAAPAKGGDALFDVDELADGAIVGDDPLDFAPCLAGMNRPAEHDGAGERPALRPAADSPDLADLTRLATALFGATCWPMMIVGAAHAGHPALVARVHRFLRQTEALVRRQGLAGWLAMLIEDAILAAETDRPSPLMPVMRIMTPGQAVDQLEGDDRRRFGTKKQRLADLETYVFETNRMAAAIVLRWGGDDEVGANRLAALLLTDTGLGLSLLRHVAGGLCRPDPNDRAPAALRYLTRLDVALDLDYARWLARQHGGEGEDGAAKTAPDGTRATLPDGEGSVADESSDNNGETEADLLSRRYLRDVDRLLEACDELWERRTHDATAMLDEVRAGRTAPRMPVWHNPVALRRVLDSLVGSWAGSMLQQGFETRDRALFDAGASYLCDARELVDGLGLGFLPMMTMTTLALQFESNGGSVGPAATVLAHWPAITFLPGRDEGGGNSGGDDSSGDPAGRRMTKGKLNGYLRAYGTLCDDMATVMLDRIPDPAQARKTALAILCGDQHDQTEALLPLCTGDVFTAGAPAGTDNPAGAVDPVD</sequence>
<comment type="caution">
    <text evidence="2">The sequence shown here is derived from an EMBL/GenBank/DDBJ whole genome shotgun (WGS) entry which is preliminary data.</text>
</comment>
<dbReference type="EMBL" id="VYSG01000004">
    <property type="protein sequence ID" value="NEG70497.1"/>
    <property type="molecule type" value="Genomic_DNA"/>
</dbReference>
<organism evidence="2 3">
    <name type="scientific">Bifidobacterium choloepi</name>
    <dbReference type="NCBI Taxonomy" id="2614131"/>
    <lineage>
        <taxon>Bacteria</taxon>
        <taxon>Bacillati</taxon>
        <taxon>Actinomycetota</taxon>
        <taxon>Actinomycetes</taxon>
        <taxon>Bifidobacteriales</taxon>
        <taxon>Bifidobacteriaceae</taxon>
        <taxon>Bifidobacterium</taxon>
    </lineage>
</organism>
<gene>
    <name evidence="2" type="ORF">F6S87_07820</name>
</gene>
<name>A0A6I5N1K4_9BIFI</name>
<keyword evidence="3" id="KW-1185">Reference proteome</keyword>
<feature type="region of interest" description="Disordered" evidence="1">
    <location>
        <begin position="483"/>
        <end position="505"/>
    </location>
</feature>